<protein>
    <submittedName>
        <fullName evidence="3">N-acetyl-alpha-D-glucosaminyl L-malate synthase BshA</fullName>
    </submittedName>
</protein>
<comment type="caution">
    <text evidence="3">The sequence shown here is derived from an EMBL/GenBank/DDBJ whole genome shotgun (WGS) entry which is preliminary data.</text>
</comment>
<sequence length="380" mass="41783">MNIGISCYPTLGGSGAVAAELGKALAARGHQVHFIVSDIPFRLGEFYQNIYIHQAETSSYPVLRTPPYDFALAAKMADIAVTYDLDVLHVHYALPFAVCAFLAKRMVAPRPLPVVTTLHGTDVTVLAQDRALFNVIRLGILESDVVTAVSRSLIAQTRELFQVDRDIHCVYNFVDPAVFHPVRRGKLREQVAPNGEKVLLHVSNFRKVKRIPDILEVFARVARQLPAVLLLAGEGPEWNRAREYARTLGIEQKVHFLGRQDEVASLFSLADLFLLPSEKESFGLVALEAMASGVPVVGSTAGGIPEVVAHGETGYLAEVGDVEQMAQYALAILQDASLHARMSSASRHCAVQRFHVNEKVAEYESLYRRAIAQHALEGLR</sequence>
<evidence type="ECO:0000313" key="3">
    <source>
        <dbReference type="EMBL" id="MDQ0188568.1"/>
    </source>
</evidence>
<feature type="domain" description="Glycosyl transferase family 1" evidence="1">
    <location>
        <begin position="189"/>
        <end position="347"/>
    </location>
</feature>
<feature type="domain" description="Glycosyltransferase subfamily 4-like N-terminal" evidence="2">
    <location>
        <begin position="12"/>
        <end position="177"/>
    </location>
</feature>
<gene>
    <name evidence="3" type="ORF">J2S03_000372</name>
</gene>
<dbReference type="InterPro" id="IPR050194">
    <property type="entry name" value="Glycosyltransferase_grp1"/>
</dbReference>
<dbReference type="Gene3D" id="3.40.50.2000">
    <property type="entry name" value="Glycogen Phosphorylase B"/>
    <property type="match status" value="2"/>
</dbReference>
<evidence type="ECO:0000313" key="4">
    <source>
        <dbReference type="Proteomes" id="UP001232973"/>
    </source>
</evidence>
<dbReference type="InterPro" id="IPR028098">
    <property type="entry name" value="Glyco_trans_4-like_N"/>
</dbReference>
<dbReference type="NCBIfam" id="TIGR03999">
    <property type="entry name" value="thiol_BshA"/>
    <property type="match status" value="1"/>
</dbReference>
<reference evidence="3 4" key="1">
    <citation type="submission" date="2023-07" db="EMBL/GenBank/DDBJ databases">
        <title>Genomic Encyclopedia of Type Strains, Phase IV (KMG-IV): sequencing the most valuable type-strain genomes for metagenomic binning, comparative biology and taxonomic classification.</title>
        <authorList>
            <person name="Goeker M."/>
        </authorList>
    </citation>
    <scope>NUCLEOTIDE SEQUENCE [LARGE SCALE GENOMIC DNA]</scope>
    <source>
        <strain evidence="3 4">DSM 4006</strain>
    </source>
</reference>
<accession>A0ABT9XFF9</accession>
<dbReference type="Pfam" id="PF13439">
    <property type="entry name" value="Glyco_transf_4"/>
    <property type="match status" value="1"/>
</dbReference>
<dbReference type="PANTHER" id="PTHR45947:SF3">
    <property type="entry name" value="SULFOQUINOVOSYL TRANSFERASE SQD2"/>
    <property type="match status" value="1"/>
</dbReference>
<dbReference type="InterPro" id="IPR023881">
    <property type="entry name" value="Thiol_BshA"/>
</dbReference>
<dbReference type="EMBL" id="JAUSTP010000001">
    <property type="protein sequence ID" value="MDQ0188568.1"/>
    <property type="molecule type" value="Genomic_DNA"/>
</dbReference>
<dbReference type="RefSeq" id="WP_274455965.1">
    <property type="nucleotide sequence ID" value="NZ_CP067097.1"/>
</dbReference>
<evidence type="ECO:0000259" key="1">
    <source>
        <dbReference type="Pfam" id="PF00534"/>
    </source>
</evidence>
<dbReference type="InterPro" id="IPR001296">
    <property type="entry name" value="Glyco_trans_1"/>
</dbReference>
<dbReference type="SUPFAM" id="SSF53756">
    <property type="entry name" value="UDP-Glycosyltransferase/glycogen phosphorylase"/>
    <property type="match status" value="1"/>
</dbReference>
<dbReference type="Proteomes" id="UP001232973">
    <property type="component" value="Unassembled WGS sequence"/>
</dbReference>
<keyword evidence="4" id="KW-1185">Reference proteome</keyword>
<dbReference type="Pfam" id="PF00534">
    <property type="entry name" value="Glycos_transf_1"/>
    <property type="match status" value="1"/>
</dbReference>
<evidence type="ECO:0000259" key="2">
    <source>
        <dbReference type="Pfam" id="PF13439"/>
    </source>
</evidence>
<dbReference type="PANTHER" id="PTHR45947">
    <property type="entry name" value="SULFOQUINOVOSYL TRANSFERASE SQD2"/>
    <property type="match status" value="1"/>
</dbReference>
<organism evidence="3 4">
    <name type="scientific">Alicyclobacillus cycloheptanicus</name>
    <dbReference type="NCBI Taxonomy" id="1457"/>
    <lineage>
        <taxon>Bacteria</taxon>
        <taxon>Bacillati</taxon>
        <taxon>Bacillota</taxon>
        <taxon>Bacilli</taxon>
        <taxon>Bacillales</taxon>
        <taxon>Alicyclobacillaceae</taxon>
        <taxon>Alicyclobacillus</taxon>
    </lineage>
</organism>
<proteinExistence type="predicted"/>
<name>A0ABT9XFF9_9BACL</name>